<dbReference type="GO" id="GO:0016746">
    <property type="term" value="F:acyltransferase activity"/>
    <property type="evidence" value="ECO:0007669"/>
    <property type="project" value="UniProtKB-KW"/>
</dbReference>
<evidence type="ECO:0000256" key="4">
    <source>
        <dbReference type="ARBA" id="ARBA00022679"/>
    </source>
</evidence>
<dbReference type="AlphaFoldDB" id="A0A554WY92"/>
<evidence type="ECO:0000256" key="1">
    <source>
        <dbReference type="ARBA" id="ARBA00004533"/>
    </source>
</evidence>
<dbReference type="InterPro" id="IPR004960">
    <property type="entry name" value="LipA_acyltrans"/>
</dbReference>
<evidence type="ECO:0000256" key="2">
    <source>
        <dbReference type="ARBA" id="ARBA00022475"/>
    </source>
</evidence>
<keyword evidence="3" id="KW-0997">Cell inner membrane</keyword>
<dbReference type="CDD" id="cd07984">
    <property type="entry name" value="LPLAT_LABLAT-like"/>
    <property type="match status" value="1"/>
</dbReference>
<comment type="caution">
    <text evidence="7">The sequence shown here is derived from an EMBL/GenBank/DDBJ whole genome shotgun (WGS) entry which is preliminary data.</text>
</comment>
<dbReference type="GO" id="GO:0005886">
    <property type="term" value="C:plasma membrane"/>
    <property type="evidence" value="ECO:0007669"/>
    <property type="project" value="UniProtKB-SubCell"/>
</dbReference>
<dbReference type="EMBL" id="VJOM01000054">
    <property type="protein sequence ID" value="TSE28537.1"/>
    <property type="molecule type" value="Genomic_DNA"/>
</dbReference>
<dbReference type="Proteomes" id="UP000317763">
    <property type="component" value="Unassembled WGS sequence"/>
</dbReference>
<protein>
    <submittedName>
        <fullName evidence="7">Lipid A biosynthesis palmitoleoyltransferase</fullName>
        <ecNumber evidence="7">2.3.1.242</ecNumber>
    </submittedName>
</protein>
<dbReference type="Pfam" id="PF03279">
    <property type="entry name" value="Lip_A_acyltrans"/>
    <property type="match status" value="1"/>
</dbReference>
<dbReference type="PANTHER" id="PTHR30606">
    <property type="entry name" value="LIPID A BIOSYNTHESIS LAUROYL ACYLTRANSFERASE"/>
    <property type="match status" value="1"/>
</dbReference>
<dbReference type="EC" id="2.3.1.242" evidence="7"/>
<accession>A0A554WY92</accession>
<keyword evidence="5" id="KW-0472">Membrane</keyword>
<comment type="subcellular location">
    <subcellularLocation>
        <location evidence="1">Cell inner membrane</location>
    </subcellularLocation>
</comment>
<evidence type="ECO:0000313" key="8">
    <source>
        <dbReference type="Proteomes" id="UP000317763"/>
    </source>
</evidence>
<evidence type="ECO:0000256" key="3">
    <source>
        <dbReference type="ARBA" id="ARBA00022519"/>
    </source>
</evidence>
<proteinExistence type="predicted"/>
<dbReference type="GO" id="GO:0009247">
    <property type="term" value="P:glycolipid biosynthetic process"/>
    <property type="evidence" value="ECO:0007669"/>
    <property type="project" value="UniProtKB-ARBA"/>
</dbReference>
<keyword evidence="8" id="KW-1185">Reference proteome</keyword>
<dbReference type="STRING" id="307486.GCA_000807215_02706"/>
<dbReference type="OrthoDB" id="9803456at2"/>
<keyword evidence="4 7" id="KW-0808">Transferase</keyword>
<sequence>MSAAPKTFSVLPPTGSPGPLWLRGLARLPLPVLRAAGWLLGAALYGLAPKRRAVAVRNLALCFPHASAAQRRAWLWQTFRHFGQAFVDRVWLWHAPPEVVARRVRLEGAWQVLAAPGPVVVFAPHFVGLDAAWTRLTQAIAREWAGVYAPQVNERLDRWVWQGRHRFGQPKIMSRREGLRGLARALRAGAAIYLLPDMDFGAAQSVFVPFFGVAAATVTSLPRLAALAGAPVVAVVARLDRRGYRVWVGPPWAQYPSGDDEADARRMNAELEAWIAEAPGQYHWLHRRFKTRPPGQPPAY</sequence>
<organism evidence="7 8">
    <name type="scientific">Tepidimonas taiwanensis</name>
    <dbReference type="NCBI Taxonomy" id="307486"/>
    <lineage>
        <taxon>Bacteria</taxon>
        <taxon>Pseudomonadati</taxon>
        <taxon>Pseudomonadota</taxon>
        <taxon>Betaproteobacteria</taxon>
        <taxon>Burkholderiales</taxon>
        <taxon>Tepidimonas</taxon>
    </lineage>
</organism>
<dbReference type="PIRSF" id="PIRSF026649">
    <property type="entry name" value="MsbB"/>
    <property type="match status" value="1"/>
</dbReference>
<evidence type="ECO:0000256" key="5">
    <source>
        <dbReference type="ARBA" id="ARBA00023136"/>
    </source>
</evidence>
<name>A0A554WY92_9BURK</name>
<evidence type="ECO:0000313" key="7">
    <source>
        <dbReference type="EMBL" id="TSE28537.1"/>
    </source>
</evidence>
<gene>
    <name evidence="7" type="primary">lpxP_2</name>
    <name evidence="7" type="ORF">Ttaiw_02574</name>
</gene>
<reference evidence="7 8" key="1">
    <citation type="submission" date="2019-07" db="EMBL/GenBank/DDBJ databases">
        <title>Tepidimonas taiwanensis I1-1 draft genome.</title>
        <authorList>
            <person name="Da Costa M.S."/>
            <person name="Froufe H.J.C."/>
            <person name="Egas C."/>
            <person name="Albuquerque L."/>
        </authorList>
    </citation>
    <scope>NUCLEOTIDE SEQUENCE [LARGE SCALE GENOMIC DNA]</scope>
    <source>
        <strain evidence="7 8">I1-1</strain>
    </source>
</reference>
<dbReference type="RefSeq" id="WP_082007667.1">
    <property type="nucleotide sequence ID" value="NZ_CP083911.1"/>
</dbReference>
<keyword evidence="6 7" id="KW-0012">Acyltransferase</keyword>
<evidence type="ECO:0000256" key="6">
    <source>
        <dbReference type="ARBA" id="ARBA00023315"/>
    </source>
</evidence>
<dbReference type="PANTHER" id="PTHR30606:SF9">
    <property type="entry name" value="LIPID A BIOSYNTHESIS LAUROYLTRANSFERASE"/>
    <property type="match status" value="1"/>
</dbReference>
<keyword evidence="2" id="KW-1003">Cell membrane</keyword>